<name>A0A1Q4H7R7_9MYCO</name>
<gene>
    <name evidence="1" type="ORF">BV510_29275</name>
</gene>
<organism evidence="1 2">
    <name type="scientific">Mycolicibacterium diernhoferi</name>
    <dbReference type="NCBI Taxonomy" id="1801"/>
    <lineage>
        <taxon>Bacteria</taxon>
        <taxon>Bacillati</taxon>
        <taxon>Actinomycetota</taxon>
        <taxon>Actinomycetes</taxon>
        <taxon>Mycobacteriales</taxon>
        <taxon>Mycobacteriaceae</taxon>
        <taxon>Mycolicibacterium</taxon>
    </lineage>
</organism>
<sequence>MERTIHHRLHLVEAADWKDGVITLLEPDSPYRPWRYAFGDSRPGDYSVMVLGTDPVSVLTLLGRIDHEGGLGGALFNDHWVGSSNLVDLATLAMVLDLDDAFTTWRFTDDDAERVILALHESRARGGPFLRWGHSSVSAARILLNFNGKCDSCDEEIDLRGIDARDRMHIHTADPLPRPTPHSPIRPVDHPGRYRPYRASLRDEVRDWPAVLCRRCHVRMRNGNFSSFIDFRFAQHPECRECGGARTQRIAYGEPVSPDYFGPWVYLGGCVEGADDWHCDNCEHEWS</sequence>
<dbReference type="EMBL" id="MIJD01000559">
    <property type="protein sequence ID" value="OPE45071.1"/>
    <property type="molecule type" value="Genomic_DNA"/>
</dbReference>
<reference evidence="1 2" key="1">
    <citation type="submission" date="2016-09" db="EMBL/GenBank/DDBJ databases">
        <title>genome sequences of unsequenced Mycobacteria.</title>
        <authorList>
            <person name="Greninger A.L."/>
            <person name="Jerome K.R."/>
            <person name="Mcnair B."/>
            <person name="Wallis C."/>
            <person name="Fang F."/>
        </authorList>
    </citation>
    <scope>NUCLEOTIDE SEQUENCE [LARGE SCALE GENOMIC DNA]</scope>
    <source>
        <strain evidence="1 2">BM1</strain>
    </source>
</reference>
<evidence type="ECO:0000313" key="2">
    <source>
        <dbReference type="Proteomes" id="UP000191039"/>
    </source>
</evidence>
<dbReference type="Proteomes" id="UP000191039">
    <property type="component" value="Unassembled WGS sequence"/>
</dbReference>
<protein>
    <submittedName>
        <fullName evidence="1">Uncharacterized protein</fullName>
    </submittedName>
</protein>
<evidence type="ECO:0000313" key="1">
    <source>
        <dbReference type="EMBL" id="OPE45071.1"/>
    </source>
</evidence>
<accession>A0A1Q4H7R7</accession>
<dbReference type="AlphaFoldDB" id="A0A1Q4H7R7"/>
<proteinExistence type="predicted"/>
<comment type="caution">
    <text evidence="1">The sequence shown here is derived from an EMBL/GenBank/DDBJ whole genome shotgun (WGS) entry which is preliminary data.</text>
</comment>